<dbReference type="GO" id="GO:0005524">
    <property type="term" value="F:ATP binding"/>
    <property type="evidence" value="ECO:0007669"/>
    <property type="project" value="InterPro"/>
</dbReference>
<dbReference type="Gene3D" id="1.10.510.10">
    <property type="entry name" value="Transferase(Phosphotransferase) domain 1"/>
    <property type="match status" value="1"/>
</dbReference>
<accession>A0A397SE59</accession>
<feature type="domain" description="Protein kinase" evidence="1">
    <location>
        <begin position="1"/>
        <end position="79"/>
    </location>
</feature>
<reference evidence="2 3" key="1">
    <citation type="submission" date="2018-06" db="EMBL/GenBank/DDBJ databases">
        <title>Comparative genomics reveals the genomic features of Rhizophagus irregularis, R. cerebriforme, R. diaphanum and Gigaspora rosea, and their symbiotic lifestyle signature.</title>
        <authorList>
            <person name="Morin E."/>
            <person name="San Clemente H."/>
            <person name="Chen E.C.H."/>
            <person name="De La Providencia I."/>
            <person name="Hainaut M."/>
            <person name="Kuo A."/>
            <person name="Kohler A."/>
            <person name="Murat C."/>
            <person name="Tang N."/>
            <person name="Roy S."/>
            <person name="Loubradou J."/>
            <person name="Henrissat B."/>
            <person name="Grigoriev I.V."/>
            <person name="Corradi N."/>
            <person name="Roux C."/>
            <person name="Martin F.M."/>
        </authorList>
    </citation>
    <scope>NUCLEOTIDE SEQUENCE [LARGE SCALE GENOMIC DNA]</scope>
    <source>
        <strain evidence="2 3">DAOM 227022</strain>
    </source>
</reference>
<dbReference type="EMBL" id="QKYT01000657">
    <property type="protein sequence ID" value="RIA82525.1"/>
    <property type="molecule type" value="Genomic_DNA"/>
</dbReference>
<keyword evidence="3" id="KW-1185">Reference proteome</keyword>
<dbReference type="InterPro" id="IPR000719">
    <property type="entry name" value="Prot_kinase_dom"/>
</dbReference>
<protein>
    <recommendedName>
        <fullName evidence="1">Protein kinase domain-containing protein</fullName>
    </recommendedName>
</protein>
<proteinExistence type="predicted"/>
<evidence type="ECO:0000259" key="1">
    <source>
        <dbReference type="PROSITE" id="PS50011"/>
    </source>
</evidence>
<dbReference type="PROSITE" id="PS50011">
    <property type="entry name" value="PROTEIN_KINASE_DOM"/>
    <property type="match status" value="1"/>
</dbReference>
<dbReference type="OrthoDB" id="10509263at2759"/>
<dbReference type="SUPFAM" id="SSF56112">
    <property type="entry name" value="Protein kinase-like (PK-like)"/>
    <property type="match status" value="1"/>
</dbReference>
<name>A0A397SE59_9GLOM</name>
<dbReference type="AlphaFoldDB" id="A0A397SE59"/>
<evidence type="ECO:0000313" key="3">
    <source>
        <dbReference type="Proteomes" id="UP000265703"/>
    </source>
</evidence>
<gene>
    <name evidence="2" type="ORF">C1645_835218</name>
</gene>
<organism evidence="2 3">
    <name type="scientific">Glomus cerebriforme</name>
    <dbReference type="NCBI Taxonomy" id="658196"/>
    <lineage>
        <taxon>Eukaryota</taxon>
        <taxon>Fungi</taxon>
        <taxon>Fungi incertae sedis</taxon>
        <taxon>Mucoromycota</taxon>
        <taxon>Glomeromycotina</taxon>
        <taxon>Glomeromycetes</taxon>
        <taxon>Glomerales</taxon>
        <taxon>Glomeraceae</taxon>
        <taxon>Glomus</taxon>
    </lineage>
</organism>
<dbReference type="Proteomes" id="UP000265703">
    <property type="component" value="Unassembled WGS sequence"/>
</dbReference>
<evidence type="ECO:0000313" key="2">
    <source>
        <dbReference type="EMBL" id="RIA82525.1"/>
    </source>
</evidence>
<comment type="caution">
    <text evidence="2">The sequence shown here is derived from an EMBL/GenBank/DDBJ whole genome shotgun (WGS) entry which is preliminary data.</text>
</comment>
<dbReference type="InterPro" id="IPR011009">
    <property type="entry name" value="Kinase-like_dom_sf"/>
</dbReference>
<dbReference type="GO" id="GO:0004672">
    <property type="term" value="F:protein kinase activity"/>
    <property type="evidence" value="ECO:0007669"/>
    <property type="project" value="InterPro"/>
</dbReference>
<sequence>MEYASKGDLHNYLQKNFINIIWDRQKLLTQETIHSADFIHQDFYSGNILNGFDYGLYNDKWKIGDLGLSQPANNTSSNN</sequence>